<keyword evidence="3" id="KW-0687">Ribonucleoprotein</keyword>
<keyword evidence="2" id="KW-0808">Transferase</keyword>
<sequence length="273" mass="30211">MISPDTHLYIYEIRGHSDEIAVHEPPSSFIGIWNEEDFTYLFFTEPEDDYVKRNICGESADCAFSRHDMQYRDWQTGLPAHGMSVEGIEFVPADHASAPEGSILLDPSVVFGDGSHPTTCSCLKFLSRIIQSHAIHSVLDLGTGTGILALAAAKLGVPHVTAVDRNILAVQTARENVVINGFQSSIEVHQGEARIFIDRPYDIVLANLPFHVLRDIVTLRGANLHKFWIVSGIDPDQANVLKELFLEQGYRIGDEAADAPWVTFTTISTLALR</sequence>
<dbReference type="KEGG" id="dti:Desti_4254"/>
<dbReference type="Proteomes" id="UP000006055">
    <property type="component" value="Chromosome"/>
</dbReference>
<evidence type="ECO:0000256" key="2">
    <source>
        <dbReference type="ARBA" id="ARBA00022679"/>
    </source>
</evidence>
<keyword evidence="4" id="KW-1185">Reference proteome</keyword>
<proteinExistence type="predicted"/>
<dbReference type="PANTHER" id="PTHR43648">
    <property type="entry name" value="ELECTRON TRANSFER FLAVOPROTEIN BETA SUBUNIT LYSINE METHYLTRANSFERASE"/>
    <property type="match status" value="1"/>
</dbReference>
<dbReference type="eggNOG" id="COG2264">
    <property type="taxonomic scope" value="Bacteria"/>
</dbReference>
<dbReference type="EMBL" id="CP003360">
    <property type="protein sequence ID" value="AFM26890.1"/>
    <property type="molecule type" value="Genomic_DNA"/>
</dbReference>
<dbReference type="AlphaFoldDB" id="I4CBE9"/>
<dbReference type="STRING" id="706587.Desti_4254"/>
<organism evidence="3 4">
    <name type="scientific">Desulfomonile tiedjei (strain ATCC 49306 / DSM 6799 / DCB-1)</name>
    <dbReference type="NCBI Taxonomy" id="706587"/>
    <lineage>
        <taxon>Bacteria</taxon>
        <taxon>Pseudomonadati</taxon>
        <taxon>Thermodesulfobacteriota</taxon>
        <taxon>Desulfomonilia</taxon>
        <taxon>Desulfomonilales</taxon>
        <taxon>Desulfomonilaceae</taxon>
        <taxon>Desulfomonile</taxon>
    </lineage>
</organism>
<gene>
    <name evidence="3" type="ordered locus">Desti_4254</name>
</gene>
<evidence type="ECO:0000313" key="3">
    <source>
        <dbReference type="EMBL" id="AFM26890.1"/>
    </source>
</evidence>
<reference evidence="4" key="1">
    <citation type="submission" date="2012-06" db="EMBL/GenBank/DDBJ databases">
        <title>Complete sequence of chromosome of Desulfomonile tiedjei DSM 6799.</title>
        <authorList>
            <person name="Lucas S."/>
            <person name="Copeland A."/>
            <person name="Lapidus A."/>
            <person name="Glavina del Rio T."/>
            <person name="Dalin E."/>
            <person name="Tice H."/>
            <person name="Bruce D."/>
            <person name="Goodwin L."/>
            <person name="Pitluck S."/>
            <person name="Peters L."/>
            <person name="Ovchinnikova G."/>
            <person name="Zeytun A."/>
            <person name="Lu M."/>
            <person name="Kyrpides N."/>
            <person name="Mavromatis K."/>
            <person name="Ivanova N."/>
            <person name="Brettin T."/>
            <person name="Detter J.C."/>
            <person name="Han C."/>
            <person name="Larimer F."/>
            <person name="Land M."/>
            <person name="Hauser L."/>
            <person name="Markowitz V."/>
            <person name="Cheng J.-F."/>
            <person name="Hugenholtz P."/>
            <person name="Woyke T."/>
            <person name="Wu D."/>
            <person name="Spring S."/>
            <person name="Schroeder M."/>
            <person name="Brambilla E."/>
            <person name="Klenk H.-P."/>
            <person name="Eisen J.A."/>
        </authorList>
    </citation>
    <scope>NUCLEOTIDE SEQUENCE [LARGE SCALE GENOMIC DNA]</scope>
    <source>
        <strain evidence="4">ATCC 49306 / DSM 6799 / DCB-1</strain>
    </source>
</reference>
<dbReference type="GO" id="GO:0032259">
    <property type="term" value="P:methylation"/>
    <property type="evidence" value="ECO:0007669"/>
    <property type="project" value="UniProtKB-KW"/>
</dbReference>
<dbReference type="PANTHER" id="PTHR43648:SF1">
    <property type="entry name" value="ELECTRON TRANSFER FLAVOPROTEIN BETA SUBUNIT LYSINE METHYLTRANSFERASE"/>
    <property type="match status" value="1"/>
</dbReference>
<dbReference type="SUPFAM" id="SSF53335">
    <property type="entry name" value="S-adenosyl-L-methionine-dependent methyltransferases"/>
    <property type="match status" value="1"/>
</dbReference>
<keyword evidence="3" id="KW-0689">Ribosomal protein</keyword>
<dbReference type="OrthoDB" id="9785995at2"/>
<name>I4CBE9_DESTA</name>
<evidence type="ECO:0000313" key="4">
    <source>
        <dbReference type="Proteomes" id="UP000006055"/>
    </source>
</evidence>
<dbReference type="Pfam" id="PF06325">
    <property type="entry name" value="PrmA"/>
    <property type="match status" value="1"/>
</dbReference>
<dbReference type="CDD" id="cd02440">
    <property type="entry name" value="AdoMet_MTases"/>
    <property type="match status" value="1"/>
</dbReference>
<keyword evidence="1 3" id="KW-0489">Methyltransferase</keyword>
<dbReference type="GO" id="GO:0005840">
    <property type="term" value="C:ribosome"/>
    <property type="evidence" value="ECO:0007669"/>
    <property type="project" value="UniProtKB-KW"/>
</dbReference>
<dbReference type="GO" id="GO:0008276">
    <property type="term" value="F:protein methyltransferase activity"/>
    <property type="evidence" value="ECO:0007669"/>
    <property type="project" value="TreeGrafter"/>
</dbReference>
<evidence type="ECO:0000256" key="1">
    <source>
        <dbReference type="ARBA" id="ARBA00022603"/>
    </source>
</evidence>
<dbReference type="InterPro" id="IPR050078">
    <property type="entry name" value="Ribosomal_L11_MeTrfase_PrmA"/>
</dbReference>
<dbReference type="HOGENOM" id="CLU_049382_2_0_7"/>
<accession>I4CBE9</accession>
<dbReference type="InterPro" id="IPR029063">
    <property type="entry name" value="SAM-dependent_MTases_sf"/>
</dbReference>
<protein>
    <submittedName>
        <fullName evidence="3">Ribosomal protein L11 methylase</fullName>
    </submittedName>
</protein>
<dbReference type="Gene3D" id="3.40.50.150">
    <property type="entry name" value="Vaccinia Virus protein VP39"/>
    <property type="match status" value="1"/>
</dbReference>
<dbReference type="RefSeq" id="WP_014812010.1">
    <property type="nucleotide sequence ID" value="NC_018025.1"/>
</dbReference>